<feature type="domain" description="LysM" evidence="2">
    <location>
        <begin position="74"/>
        <end position="123"/>
    </location>
</feature>
<keyword evidence="1" id="KW-1133">Transmembrane helix</keyword>
<dbReference type="SMART" id="SM00257">
    <property type="entry name" value="LysM"/>
    <property type="match status" value="1"/>
</dbReference>
<gene>
    <name evidence="3" type="ORF">EFL26_05185</name>
</gene>
<comment type="caution">
    <text evidence="3">The sequence shown here is derived from an EMBL/GenBank/DDBJ whole genome shotgun (WGS) entry which is preliminary data.</text>
</comment>
<dbReference type="PROSITE" id="PS51782">
    <property type="entry name" value="LYSM"/>
    <property type="match status" value="1"/>
</dbReference>
<dbReference type="SUPFAM" id="SSF54106">
    <property type="entry name" value="LysM domain"/>
    <property type="match status" value="1"/>
</dbReference>
<dbReference type="Gene3D" id="3.10.350.10">
    <property type="entry name" value="LysM domain"/>
    <property type="match status" value="1"/>
</dbReference>
<dbReference type="AlphaFoldDB" id="A0A3N0GV45"/>
<organism evidence="3 4">
    <name type="scientific">Nocardioides pocheonensis</name>
    <dbReference type="NCBI Taxonomy" id="661485"/>
    <lineage>
        <taxon>Bacteria</taxon>
        <taxon>Bacillati</taxon>
        <taxon>Actinomycetota</taxon>
        <taxon>Actinomycetes</taxon>
        <taxon>Propionibacteriales</taxon>
        <taxon>Nocardioidaceae</taxon>
        <taxon>Nocardioides</taxon>
    </lineage>
</organism>
<keyword evidence="1" id="KW-0472">Membrane</keyword>
<evidence type="ECO:0000256" key="1">
    <source>
        <dbReference type="SAM" id="Phobius"/>
    </source>
</evidence>
<dbReference type="InterPro" id="IPR036779">
    <property type="entry name" value="LysM_dom_sf"/>
</dbReference>
<reference evidence="3 4" key="1">
    <citation type="submission" date="2018-11" db="EMBL/GenBank/DDBJ databases">
        <authorList>
            <person name="Li F."/>
        </authorList>
    </citation>
    <scope>NUCLEOTIDE SEQUENCE [LARGE SCALE GENOMIC DNA]</scope>
    <source>
        <strain evidence="3 4">Gsoil 818</strain>
    </source>
</reference>
<sequence>MSTLSISPAFRPARRPTRVVELAETSARRSTVRLTHRGRVVFVLAFLAMAFVVMVGLGGWATASHDAGTPQPVRVVEVQEGDTLYGIAGRVARPGHVREMVHEIQQLNSLSSAGLQAGQKLAIPAS</sequence>
<keyword evidence="4" id="KW-1185">Reference proteome</keyword>
<accession>A0A3N0GV45</accession>
<keyword evidence="1" id="KW-0812">Transmembrane</keyword>
<dbReference type="OrthoDB" id="5084290at2"/>
<dbReference type="CDD" id="cd00118">
    <property type="entry name" value="LysM"/>
    <property type="match status" value="1"/>
</dbReference>
<protein>
    <submittedName>
        <fullName evidence="3">LysM peptidoglycan-binding domain-containing protein</fullName>
    </submittedName>
</protein>
<dbReference type="RefSeq" id="WP_123221839.1">
    <property type="nucleotide sequence ID" value="NZ_RJSF01000009.1"/>
</dbReference>
<dbReference type="InterPro" id="IPR018392">
    <property type="entry name" value="LysM"/>
</dbReference>
<evidence type="ECO:0000313" key="4">
    <source>
        <dbReference type="Proteomes" id="UP000279994"/>
    </source>
</evidence>
<name>A0A3N0GV45_9ACTN</name>
<feature type="transmembrane region" description="Helical" evidence="1">
    <location>
        <begin position="40"/>
        <end position="61"/>
    </location>
</feature>
<evidence type="ECO:0000313" key="3">
    <source>
        <dbReference type="EMBL" id="RNM16343.1"/>
    </source>
</evidence>
<dbReference type="EMBL" id="RJSF01000009">
    <property type="protein sequence ID" value="RNM16343.1"/>
    <property type="molecule type" value="Genomic_DNA"/>
</dbReference>
<proteinExistence type="predicted"/>
<evidence type="ECO:0000259" key="2">
    <source>
        <dbReference type="PROSITE" id="PS51782"/>
    </source>
</evidence>
<dbReference type="Pfam" id="PF01476">
    <property type="entry name" value="LysM"/>
    <property type="match status" value="1"/>
</dbReference>
<dbReference type="Proteomes" id="UP000279994">
    <property type="component" value="Unassembled WGS sequence"/>
</dbReference>